<feature type="domain" description="DUF7514" evidence="1">
    <location>
        <begin position="32"/>
        <end position="192"/>
    </location>
</feature>
<dbReference type="PANTHER" id="PTHR39611:SF2">
    <property type="entry name" value="HYDROXYPROLINE-RICH GLYCOPROTEIN DZ-HRGP"/>
    <property type="match status" value="1"/>
</dbReference>
<reference evidence="2 3" key="1">
    <citation type="submission" date="2024-02" db="EMBL/GenBank/DDBJ databases">
        <title>De novo assembly and annotation of 12 fungi associated with fruit tree decline syndrome in Ontario, Canada.</title>
        <authorList>
            <person name="Sulman M."/>
            <person name="Ellouze W."/>
            <person name="Ilyukhin E."/>
        </authorList>
    </citation>
    <scope>NUCLEOTIDE SEQUENCE [LARGE SCALE GENOMIC DNA]</scope>
    <source>
        <strain evidence="2 3">M97-236</strain>
    </source>
</reference>
<keyword evidence="3" id="KW-1185">Reference proteome</keyword>
<protein>
    <recommendedName>
        <fullName evidence="1">DUF7514 domain-containing protein</fullName>
    </recommendedName>
</protein>
<gene>
    <name evidence="2" type="ORF">SLS59_000498</name>
</gene>
<evidence type="ECO:0000313" key="3">
    <source>
        <dbReference type="Proteomes" id="UP001521222"/>
    </source>
</evidence>
<organism evidence="2 3">
    <name type="scientific">Nothophoma quercina</name>
    <dbReference type="NCBI Taxonomy" id="749835"/>
    <lineage>
        <taxon>Eukaryota</taxon>
        <taxon>Fungi</taxon>
        <taxon>Dikarya</taxon>
        <taxon>Ascomycota</taxon>
        <taxon>Pezizomycotina</taxon>
        <taxon>Dothideomycetes</taxon>
        <taxon>Pleosporomycetidae</taxon>
        <taxon>Pleosporales</taxon>
        <taxon>Pleosporineae</taxon>
        <taxon>Didymellaceae</taxon>
        <taxon>Nothophoma</taxon>
    </lineage>
</organism>
<dbReference type="PANTHER" id="PTHR39611">
    <property type="entry name" value="HYDROXYPROLINE-RICH GLYCOPROTEIN DZ-HRGP-RELATED"/>
    <property type="match status" value="1"/>
</dbReference>
<sequence length="254" mass="28537">MAGRTRENKRLQSVESAASDEVAHLEAYDYWGYLLKSDKCGTPALDRLLKGIAEIISKKFEPSDSPDLTPSQIAAWYRAVGGNYDPLFIETAPSSIAFIYRAIGAFHSLQPSASDDGFSSPAIPALTRQGFVTWQTTQILLGPQEHVLFLQKSVEQFDVIDPDTGQPFLKILPSRCFPDKPDEAMEEWYQGVADRLRRETDTEANKMRAKYRQQSSVDLSGGGSLADQRRSAFKYFEDPTYRKARPRPTLQFSV</sequence>
<evidence type="ECO:0000313" key="2">
    <source>
        <dbReference type="EMBL" id="KAL1611779.1"/>
    </source>
</evidence>
<dbReference type="Proteomes" id="UP001521222">
    <property type="component" value="Unassembled WGS sequence"/>
</dbReference>
<comment type="caution">
    <text evidence="2">The sequence shown here is derived from an EMBL/GenBank/DDBJ whole genome shotgun (WGS) entry which is preliminary data.</text>
</comment>
<name>A0ABR3S509_9PLEO</name>
<dbReference type="EMBL" id="JAKIXB020000001">
    <property type="protein sequence ID" value="KAL1611779.1"/>
    <property type="molecule type" value="Genomic_DNA"/>
</dbReference>
<accession>A0ABR3S509</accession>
<dbReference type="Pfam" id="PF24355">
    <property type="entry name" value="DUF7514"/>
    <property type="match status" value="1"/>
</dbReference>
<dbReference type="InterPro" id="IPR055936">
    <property type="entry name" value="DUF7514"/>
</dbReference>
<evidence type="ECO:0000259" key="1">
    <source>
        <dbReference type="Pfam" id="PF24355"/>
    </source>
</evidence>
<proteinExistence type="predicted"/>